<dbReference type="Pfam" id="PF25534">
    <property type="entry name" value="DUF7918"/>
    <property type="match status" value="1"/>
</dbReference>
<evidence type="ECO:0000313" key="4">
    <source>
        <dbReference type="Proteomes" id="UP000292702"/>
    </source>
</evidence>
<feature type="compositionally biased region" description="Low complexity" evidence="1">
    <location>
        <begin position="306"/>
        <end position="322"/>
    </location>
</feature>
<keyword evidence="4" id="KW-1185">Reference proteome</keyword>
<evidence type="ECO:0000313" key="3">
    <source>
        <dbReference type="EMBL" id="TCD63622.1"/>
    </source>
</evidence>
<dbReference type="AlphaFoldDB" id="A0A4R0R7W7"/>
<dbReference type="EMBL" id="RWJN01000285">
    <property type="protein sequence ID" value="TCD63622.1"/>
    <property type="molecule type" value="Genomic_DNA"/>
</dbReference>
<dbReference type="InterPro" id="IPR057678">
    <property type="entry name" value="DUF7918"/>
</dbReference>
<evidence type="ECO:0000256" key="1">
    <source>
        <dbReference type="SAM" id="MobiDB-lite"/>
    </source>
</evidence>
<feature type="domain" description="DUF7918" evidence="2">
    <location>
        <begin position="9"/>
        <end position="196"/>
    </location>
</feature>
<feature type="compositionally biased region" description="Low complexity" evidence="1">
    <location>
        <begin position="282"/>
        <end position="297"/>
    </location>
</feature>
<dbReference type="Proteomes" id="UP000292702">
    <property type="component" value="Unassembled WGS sequence"/>
</dbReference>
<feature type="region of interest" description="Disordered" evidence="1">
    <location>
        <begin position="204"/>
        <end position="258"/>
    </location>
</feature>
<feature type="compositionally biased region" description="Acidic residues" evidence="1">
    <location>
        <begin position="204"/>
        <end position="222"/>
    </location>
</feature>
<dbReference type="OrthoDB" id="3237202at2759"/>
<gene>
    <name evidence="3" type="ORF">EIP91_005173</name>
</gene>
<reference evidence="3 4" key="1">
    <citation type="submission" date="2018-11" db="EMBL/GenBank/DDBJ databases">
        <title>Genome assembly of Steccherinum ochraceum LE-BIN_3174, the white-rot fungus of the Steccherinaceae family (The Residual Polyporoid clade, Polyporales, Basidiomycota).</title>
        <authorList>
            <person name="Fedorova T.V."/>
            <person name="Glazunova O.A."/>
            <person name="Landesman E.O."/>
            <person name="Moiseenko K.V."/>
            <person name="Psurtseva N.V."/>
            <person name="Savinova O.S."/>
            <person name="Shakhova N.V."/>
            <person name="Tyazhelova T.V."/>
            <person name="Vasina D.V."/>
        </authorList>
    </citation>
    <scope>NUCLEOTIDE SEQUENCE [LARGE SCALE GENOMIC DNA]</scope>
    <source>
        <strain evidence="3 4">LE-BIN_3174</strain>
    </source>
</reference>
<sequence>MLTHRGFSAWISCDGMELPEFKPECDDERNVVSCWIPSHNGQSFKVHWKDHGGYVDSSAYIYLDEHMVPGRFLFGFGETERGTMRVGTDAEVPFVFSAPPEEDEGDEKDANINVVKLKIKRVRRMESATANVYAAPPRPKKALKGTHRVVWGPQRPSSVQRPQTWTTQLYDPAEPVYVTFVFKYRPMDALEALGVVKGLSIEDLQEEESEVGEEEEEEEDDEATHLEAAAGQKRKQPLLTPSPSPGPSTKRFKTASRTPSYAIALPTLPELDTDLQAFSQESLSSTSTLPSFTFDSPISHAASLDSSQSSSSSQSGSSQQTSPNRKYYRY</sequence>
<accession>A0A4R0R7W7</accession>
<organism evidence="3 4">
    <name type="scientific">Steccherinum ochraceum</name>
    <dbReference type="NCBI Taxonomy" id="92696"/>
    <lineage>
        <taxon>Eukaryota</taxon>
        <taxon>Fungi</taxon>
        <taxon>Dikarya</taxon>
        <taxon>Basidiomycota</taxon>
        <taxon>Agaricomycotina</taxon>
        <taxon>Agaricomycetes</taxon>
        <taxon>Polyporales</taxon>
        <taxon>Steccherinaceae</taxon>
        <taxon>Steccherinum</taxon>
    </lineage>
</organism>
<feature type="region of interest" description="Disordered" evidence="1">
    <location>
        <begin position="281"/>
        <end position="330"/>
    </location>
</feature>
<name>A0A4R0R7W7_9APHY</name>
<protein>
    <recommendedName>
        <fullName evidence="2">DUF7918 domain-containing protein</fullName>
    </recommendedName>
</protein>
<comment type="caution">
    <text evidence="3">The sequence shown here is derived from an EMBL/GenBank/DDBJ whole genome shotgun (WGS) entry which is preliminary data.</text>
</comment>
<proteinExistence type="predicted"/>
<evidence type="ECO:0000259" key="2">
    <source>
        <dbReference type="Pfam" id="PF25534"/>
    </source>
</evidence>